<comment type="caution">
    <text evidence="2">The sequence shown here is derived from an EMBL/GenBank/DDBJ whole genome shotgun (WGS) entry which is preliminary data.</text>
</comment>
<name>A0A9W6HTX5_9MICO</name>
<evidence type="ECO:0000313" key="2">
    <source>
        <dbReference type="EMBL" id="GLK02508.1"/>
    </source>
</evidence>
<sequence length="484" mass="51218">MTDLDHDAVPLIAGAHRLIRALAPGEGPYAGDLVSSGEDICVRADASARRGWEGWRLSGAEHVAAPLDLVRRADGQDMLLPWCTERATVFLGRRRAAGEPIDLGEVSTLVASVLRGLDELGEQLPSVRGDWWLTSAGRPVFVLGDGDAALVASVRVLTVVRETQLDRTATRLLERLGEALADARRVLPARDRWESELFELAAPRALRTTVYAPAAARSVREVFGDEQQPGAEFRHVSLVNAFAASADDEADARFVTRWKRRLTRLGESLRERGERRAAVGTAAARGPAGENRDAWGTRNPEKAAPLVAPRWRKPAVVGGATAVLLIAGGALWPSAEPNGATAVAHSDVAATSVPTLGQADESERAAPAEAAAEAANTASPSPQTDALAALTALLAPAQGCAEGGDPSEPSCADVWAVPSPESISALRARPGNGALTLVEDYGDLAALRWDPAAADGASQMIVMIRTDEKWRVRDVYDVADPPSQ</sequence>
<feature type="region of interest" description="Disordered" evidence="1">
    <location>
        <begin position="359"/>
        <end position="383"/>
    </location>
</feature>
<organism evidence="2 3">
    <name type="scientific">Microbacterium keratanolyticum</name>
    <dbReference type="NCBI Taxonomy" id="67574"/>
    <lineage>
        <taxon>Bacteria</taxon>
        <taxon>Bacillati</taxon>
        <taxon>Actinomycetota</taxon>
        <taxon>Actinomycetes</taxon>
        <taxon>Micrococcales</taxon>
        <taxon>Microbacteriaceae</taxon>
        <taxon>Microbacterium</taxon>
    </lineage>
</organism>
<gene>
    <name evidence="2" type="ORF">GCM10017596_22230</name>
</gene>
<feature type="compositionally biased region" description="Basic and acidic residues" evidence="1">
    <location>
        <begin position="290"/>
        <end position="299"/>
    </location>
</feature>
<dbReference type="EMBL" id="BSET01000002">
    <property type="protein sequence ID" value="GLK02508.1"/>
    <property type="molecule type" value="Genomic_DNA"/>
</dbReference>
<protein>
    <submittedName>
        <fullName evidence="2">Uncharacterized protein</fullName>
    </submittedName>
</protein>
<dbReference type="RefSeq" id="WP_204937368.1">
    <property type="nucleotide sequence ID" value="NZ_BAAAUM010000002.1"/>
</dbReference>
<reference evidence="2" key="2">
    <citation type="submission" date="2023-01" db="EMBL/GenBank/DDBJ databases">
        <authorList>
            <person name="Sun Q."/>
            <person name="Evtushenko L."/>
        </authorList>
    </citation>
    <scope>NUCLEOTIDE SEQUENCE</scope>
    <source>
        <strain evidence="2">VKM Ac-1958</strain>
    </source>
</reference>
<evidence type="ECO:0000313" key="3">
    <source>
        <dbReference type="Proteomes" id="UP001142325"/>
    </source>
</evidence>
<dbReference type="Proteomes" id="UP001142325">
    <property type="component" value="Unassembled WGS sequence"/>
</dbReference>
<feature type="compositionally biased region" description="Low complexity" evidence="1">
    <location>
        <begin position="367"/>
        <end position="383"/>
    </location>
</feature>
<feature type="compositionally biased region" description="Low complexity" evidence="1">
    <location>
        <begin position="278"/>
        <end position="289"/>
    </location>
</feature>
<reference evidence="2" key="1">
    <citation type="journal article" date="2014" name="Int. J. Syst. Evol. Microbiol.">
        <title>Complete genome sequence of Corynebacterium casei LMG S-19264T (=DSM 44701T), isolated from a smear-ripened cheese.</title>
        <authorList>
            <consortium name="US DOE Joint Genome Institute (JGI-PGF)"/>
            <person name="Walter F."/>
            <person name="Albersmeier A."/>
            <person name="Kalinowski J."/>
            <person name="Ruckert C."/>
        </authorList>
    </citation>
    <scope>NUCLEOTIDE SEQUENCE</scope>
    <source>
        <strain evidence="2">VKM Ac-1958</strain>
    </source>
</reference>
<proteinExistence type="predicted"/>
<accession>A0A9W6HTX5</accession>
<keyword evidence="3" id="KW-1185">Reference proteome</keyword>
<dbReference type="AlphaFoldDB" id="A0A9W6HTX5"/>
<evidence type="ECO:0000256" key="1">
    <source>
        <dbReference type="SAM" id="MobiDB-lite"/>
    </source>
</evidence>
<feature type="region of interest" description="Disordered" evidence="1">
    <location>
        <begin position="270"/>
        <end position="299"/>
    </location>
</feature>